<gene>
    <name evidence="2" type="ORF">BG844_30575</name>
</gene>
<evidence type="ECO:0000313" key="3">
    <source>
        <dbReference type="Proteomes" id="UP000182486"/>
    </source>
</evidence>
<sequence>MADRFHLWQNLATAVERLVAKHKGRLVEHPTTATFGAKEASEEPQGAMAQRRRAHYALVYEMLAQGAGFRQIARHLGWNATSAQQWSLSRHPDGRSDSSPYAARAQLQSM</sequence>
<evidence type="ECO:0000256" key="1">
    <source>
        <dbReference type="SAM" id="MobiDB-lite"/>
    </source>
</evidence>
<dbReference type="Proteomes" id="UP000182486">
    <property type="component" value="Unassembled WGS sequence"/>
</dbReference>
<name>A0A1K0FD74_9ACTN</name>
<evidence type="ECO:0008006" key="4">
    <source>
        <dbReference type="Google" id="ProtNLM"/>
    </source>
</evidence>
<evidence type="ECO:0000313" key="2">
    <source>
        <dbReference type="EMBL" id="OJF10696.1"/>
    </source>
</evidence>
<accession>A0A1K0FD74</accession>
<dbReference type="AlphaFoldDB" id="A0A1K0FD74"/>
<keyword evidence="3" id="KW-1185">Reference proteome</keyword>
<comment type="caution">
    <text evidence="2">The sequence shown here is derived from an EMBL/GenBank/DDBJ whole genome shotgun (WGS) entry which is preliminary data.</text>
</comment>
<feature type="region of interest" description="Disordered" evidence="1">
    <location>
        <begin position="88"/>
        <end position="110"/>
    </location>
</feature>
<organism evidence="2 3">
    <name type="scientific">Couchioplanes caeruleus subsp. caeruleus</name>
    <dbReference type="NCBI Taxonomy" id="56427"/>
    <lineage>
        <taxon>Bacteria</taxon>
        <taxon>Bacillati</taxon>
        <taxon>Actinomycetota</taxon>
        <taxon>Actinomycetes</taxon>
        <taxon>Micromonosporales</taxon>
        <taxon>Micromonosporaceae</taxon>
        <taxon>Couchioplanes</taxon>
    </lineage>
</organism>
<protein>
    <recommendedName>
        <fullName evidence="4">Transposase IS204/IS1001/IS1096/IS1165 DDE domain-containing protein</fullName>
    </recommendedName>
</protein>
<proteinExistence type="predicted"/>
<dbReference type="EMBL" id="MEIA01000463">
    <property type="protein sequence ID" value="OJF10696.1"/>
    <property type="molecule type" value="Genomic_DNA"/>
</dbReference>
<reference evidence="2 3" key="1">
    <citation type="submission" date="2016-09" db="EMBL/GenBank/DDBJ databases">
        <title>Couchioplanes caeruleus draft genome sequence.</title>
        <authorList>
            <person name="Sheehan J."/>
            <person name="Caffrey P."/>
        </authorList>
    </citation>
    <scope>NUCLEOTIDE SEQUENCE [LARGE SCALE GENOMIC DNA]</scope>
    <source>
        <strain evidence="2 3">DSM 43634</strain>
    </source>
</reference>